<dbReference type="PROSITE" id="PS50970">
    <property type="entry name" value="HCY"/>
    <property type="match status" value="1"/>
</dbReference>
<dbReference type="PANTHER" id="PTHR11103:SF18">
    <property type="entry name" value="SLR1189 PROTEIN"/>
    <property type="match status" value="1"/>
</dbReference>
<dbReference type="InterPro" id="IPR003726">
    <property type="entry name" value="HCY_dom"/>
</dbReference>
<feature type="domain" description="Hcy-binding" evidence="3">
    <location>
        <begin position="6"/>
        <end position="148"/>
    </location>
</feature>
<dbReference type="GO" id="GO:0008168">
    <property type="term" value="F:methyltransferase activity"/>
    <property type="evidence" value="ECO:0007669"/>
    <property type="project" value="UniProtKB-KW"/>
</dbReference>
<dbReference type="Gene3D" id="3.20.20.330">
    <property type="entry name" value="Homocysteine-binding-like domain"/>
    <property type="match status" value="1"/>
</dbReference>
<name>A0A382EWM2_9ZZZZ</name>
<evidence type="ECO:0000259" key="3">
    <source>
        <dbReference type="PROSITE" id="PS50970"/>
    </source>
</evidence>
<dbReference type="SUPFAM" id="SSF82282">
    <property type="entry name" value="Homocysteine S-methyltransferase"/>
    <property type="match status" value="1"/>
</dbReference>
<accession>A0A382EWM2</accession>
<organism evidence="4">
    <name type="scientific">marine metagenome</name>
    <dbReference type="NCBI Taxonomy" id="408172"/>
    <lineage>
        <taxon>unclassified sequences</taxon>
        <taxon>metagenomes</taxon>
        <taxon>ecological metagenomes</taxon>
    </lineage>
</organism>
<evidence type="ECO:0000313" key="4">
    <source>
        <dbReference type="EMBL" id="SVB54237.1"/>
    </source>
</evidence>
<dbReference type="Pfam" id="PF02574">
    <property type="entry name" value="S-methyl_trans"/>
    <property type="match status" value="1"/>
</dbReference>
<reference evidence="4" key="1">
    <citation type="submission" date="2018-05" db="EMBL/GenBank/DDBJ databases">
        <authorList>
            <person name="Lanie J.A."/>
            <person name="Ng W.-L."/>
            <person name="Kazmierczak K.M."/>
            <person name="Andrzejewski T.M."/>
            <person name="Davidsen T.M."/>
            <person name="Wayne K.J."/>
            <person name="Tettelin H."/>
            <person name="Glass J.I."/>
            <person name="Rusch D."/>
            <person name="Podicherti R."/>
            <person name="Tsui H.-C.T."/>
            <person name="Winkler M.E."/>
        </authorList>
    </citation>
    <scope>NUCLEOTIDE SEQUENCE</scope>
</reference>
<protein>
    <recommendedName>
        <fullName evidence="3">Hcy-binding domain-containing protein</fullName>
    </recommendedName>
</protein>
<sequence length="148" mass="16336">MSTRYEALVSKIHSGQVAILDCGTSTELERRGATMDDQVWSARVSIESFDVLVETHQAYIDAGADVITVNGYASSRLVLEPAGFTDEVRTINMKNIEAALLARERCGNQDVLIAGSVSHNLGFLTGSNQFNKRQVTRETLFEAFNEMF</sequence>
<keyword evidence="1" id="KW-0489">Methyltransferase</keyword>
<dbReference type="PANTHER" id="PTHR11103">
    <property type="entry name" value="SLR1189 PROTEIN"/>
    <property type="match status" value="1"/>
</dbReference>
<proteinExistence type="predicted"/>
<dbReference type="GO" id="GO:0032259">
    <property type="term" value="P:methylation"/>
    <property type="evidence" value="ECO:0007669"/>
    <property type="project" value="UniProtKB-KW"/>
</dbReference>
<evidence type="ECO:0000256" key="1">
    <source>
        <dbReference type="ARBA" id="ARBA00022603"/>
    </source>
</evidence>
<dbReference type="InterPro" id="IPR036589">
    <property type="entry name" value="HCY_dom_sf"/>
</dbReference>
<gene>
    <name evidence="4" type="ORF">METZ01_LOCUS207091</name>
</gene>
<dbReference type="AlphaFoldDB" id="A0A382EWM2"/>
<evidence type="ECO:0000256" key="2">
    <source>
        <dbReference type="ARBA" id="ARBA00022679"/>
    </source>
</evidence>
<keyword evidence="2" id="KW-0808">Transferase</keyword>
<feature type="non-terminal residue" evidence="4">
    <location>
        <position position="148"/>
    </location>
</feature>
<dbReference type="EMBL" id="UINC01046344">
    <property type="protein sequence ID" value="SVB54237.1"/>
    <property type="molecule type" value="Genomic_DNA"/>
</dbReference>